<evidence type="ECO:0000313" key="1">
    <source>
        <dbReference type="EMBL" id="RVT93700.1"/>
    </source>
</evidence>
<proteinExistence type="predicted"/>
<protein>
    <recommendedName>
        <fullName evidence="3">N-acetyltransferase</fullName>
    </recommendedName>
</protein>
<evidence type="ECO:0000313" key="2">
    <source>
        <dbReference type="Proteomes" id="UP000282971"/>
    </source>
</evidence>
<accession>A0A437M7K5</accession>
<name>A0A437M7K5_9SPHN</name>
<gene>
    <name evidence="1" type="ORF">EOD43_07485</name>
</gene>
<comment type="caution">
    <text evidence="1">The sequence shown here is derived from an EMBL/GenBank/DDBJ whole genome shotgun (WGS) entry which is preliminary data.</text>
</comment>
<dbReference type="RefSeq" id="WP_127742574.1">
    <property type="nucleotide sequence ID" value="NZ_SACN01000001.1"/>
</dbReference>
<dbReference type="EMBL" id="SACN01000001">
    <property type="protein sequence ID" value="RVT93700.1"/>
    <property type="molecule type" value="Genomic_DNA"/>
</dbReference>
<organism evidence="1 2">
    <name type="scientific">Sphingomonas crocodyli</name>
    <dbReference type="NCBI Taxonomy" id="1979270"/>
    <lineage>
        <taxon>Bacteria</taxon>
        <taxon>Pseudomonadati</taxon>
        <taxon>Pseudomonadota</taxon>
        <taxon>Alphaproteobacteria</taxon>
        <taxon>Sphingomonadales</taxon>
        <taxon>Sphingomonadaceae</taxon>
        <taxon>Sphingomonas</taxon>
    </lineage>
</organism>
<dbReference type="OrthoDB" id="9778777at2"/>
<dbReference type="AlphaFoldDB" id="A0A437M7K5"/>
<reference evidence="1 2" key="1">
    <citation type="submission" date="2019-01" db="EMBL/GenBank/DDBJ databases">
        <authorList>
            <person name="Chen W.-M."/>
        </authorList>
    </citation>
    <scope>NUCLEOTIDE SEQUENCE [LARGE SCALE GENOMIC DNA]</scope>
    <source>
        <strain evidence="1 2">CCP-7</strain>
    </source>
</reference>
<keyword evidence="2" id="KW-1185">Reference proteome</keyword>
<evidence type="ECO:0008006" key="3">
    <source>
        <dbReference type="Google" id="ProtNLM"/>
    </source>
</evidence>
<sequence>MIIGPFPCASAEGWRITIKDGANVVATCSWTDHGHRLEIDNIYVCEERPALLAQMFQTFTKRHAGRFVTFTARNDNEQMARFAKLVGAEEVAKVFTVELEGNRHG</sequence>
<dbReference type="Proteomes" id="UP000282971">
    <property type="component" value="Unassembled WGS sequence"/>
</dbReference>